<sequence>MDNLVPQLRITADEINVLVYNFLVDSGFQHTAYILSKEAHLDDSTNFSKHIPRGELIDLLSKSLLYREVESHWKSDNLAVNCKVGFSLLEPHICSLEAPRKPSQAGSVYSPRAATNGTDGKRKGSPLADGPAEKRARRDEGDSASRLKPKRQQGPADAETDSRAILMLSGHETEVFVCAFNPTKRSILVTGSKDAVLNSWDLPKPPPSTSAEFAEAPAGPHRLEYVSDAETRDITSLDWNSDGSLIAMGSYDNVLRVCNADGDLYFSSDQHQAGIFAARFSKSGKWLLTASLDGTIGLWDVVKRELQTQYRISSDCCLDVQWLSETIFGCCTAEGTIHIMELGKTEPLRTFTGHTSEINQIVFNPAGTKVASGSDDQTARIWTLGNLEESAVAAPESCVVLSGHTGQINTLCWCPAEKPSNHELLATSSFDGTARLWDSVTGACLHIFADHKRPIYTLKLSPDKRWLATGSGDGWLHVYDLESRERRWSWYAGFDKPGIFEIDWQTEEGEGLDRIALALEGGSVAVVDVGKVPALQRK</sequence>
<dbReference type="EMBL" id="JACAZE010000003">
    <property type="protein sequence ID" value="KAF7319439.1"/>
    <property type="molecule type" value="Genomic_DNA"/>
</dbReference>
<evidence type="ECO:0000256" key="1">
    <source>
        <dbReference type="ARBA" id="ARBA00004123"/>
    </source>
</evidence>
<dbReference type="InterPro" id="IPR019775">
    <property type="entry name" value="WD40_repeat_CS"/>
</dbReference>
<evidence type="ECO:0000313" key="8">
    <source>
        <dbReference type="Proteomes" id="UP000613580"/>
    </source>
</evidence>
<feature type="repeat" description="WD" evidence="5">
    <location>
        <begin position="168"/>
        <end position="202"/>
    </location>
</feature>
<dbReference type="InterPro" id="IPR020472">
    <property type="entry name" value="WD40_PAC1"/>
</dbReference>
<feature type="repeat" description="WD" evidence="5">
    <location>
        <begin position="351"/>
        <end position="392"/>
    </location>
</feature>
<dbReference type="PROSITE" id="PS50294">
    <property type="entry name" value="WD_REPEATS_REGION"/>
    <property type="match status" value="5"/>
</dbReference>
<feature type="compositionally biased region" description="Basic and acidic residues" evidence="6">
    <location>
        <begin position="131"/>
        <end position="145"/>
    </location>
</feature>
<accession>A0A8H6WI26</accession>
<dbReference type="GO" id="GO:0006357">
    <property type="term" value="P:regulation of transcription by RNA polymerase II"/>
    <property type="evidence" value="ECO:0007669"/>
    <property type="project" value="TreeGrafter"/>
</dbReference>
<dbReference type="PROSITE" id="PS00678">
    <property type="entry name" value="WD_REPEATS_1"/>
    <property type="match status" value="2"/>
</dbReference>
<dbReference type="PRINTS" id="PR00320">
    <property type="entry name" value="GPROTEINBRPT"/>
</dbReference>
<dbReference type="Gene3D" id="1.20.960.30">
    <property type="match status" value="1"/>
</dbReference>
<evidence type="ECO:0000256" key="6">
    <source>
        <dbReference type="SAM" id="MobiDB-lite"/>
    </source>
</evidence>
<feature type="repeat" description="WD" evidence="5">
    <location>
        <begin position="268"/>
        <end position="309"/>
    </location>
</feature>
<dbReference type="GO" id="GO:0003714">
    <property type="term" value="F:transcription corepressor activity"/>
    <property type="evidence" value="ECO:0007669"/>
    <property type="project" value="InterPro"/>
</dbReference>
<feature type="region of interest" description="Disordered" evidence="6">
    <location>
        <begin position="100"/>
        <end position="160"/>
    </location>
</feature>
<dbReference type="GO" id="GO:0000118">
    <property type="term" value="C:histone deacetylase complex"/>
    <property type="evidence" value="ECO:0007669"/>
    <property type="project" value="TreeGrafter"/>
</dbReference>
<dbReference type="Pfam" id="PF00400">
    <property type="entry name" value="WD40"/>
    <property type="match status" value="6"/>
</dbReference>
<dbReference type="InterPro" id="IPR036322">
    <property type="entry name" value="WD40_repeat_dom_sf"/>
</dbReference>
<evidence type="ECO:0008006" key="9">
    <source>
        <dbReference type="Google" id="ProtNLM"/>
    </source>
</evidence>
<evidence type="ECO:0000256" key="4">
    <source>
        <dbReference type="ARBA" id="ARBA00023242"/>
    </source>
</evidence>
<evidence type="ECO:0000256" key="2">
    <source>
        <dbReference type="ARBA" id="ARBA00022574"/>
    </source>
</evidence>
<dbReference type="Pfam" id="PF08513">
    <property type="entry name" value="LisH"/>
    <property type="match status" value="1"/>
</dbReference>
<evidence type="ECO:0000256" key="3">
    <source>
        <dbReference type="ARBA" id="ARBA00022737"/>
    </source>
</evidence>
<evidence type="ECO:0000256" key="5">
    <source>
        <dbReference type="PROSITE-ProRule" id="PRU00221"/>
    </source>
</evidence>
<dbReference type="PANTHER" id="PTHR22846">
    <property type="entry name" value="WD40 REPEAT PROTEIN"/>
    <property type="match status" value="1"/>
</dbReference>
<dbReference type="InterPro" id="IPR006594">
    <property type="entry name" value="LisH"/>
</dbReference>
<dbReference type="CDD" id="cd00200">
    <property type="entry name" value="WD40"/>
    <property type="match status" value="1"/>
</dbReference>
<dbReference type="SMART" id="SM00320">
    <property type="entry name" value="WD40"/>
    <property type="match status" value="7"/>
</dbReference>
<dbReference type="InterPro" id="IPR045183">
    <property type="entry name" value="Ebi-like"/>
</dbReference>
<dbReference type="SUPFAM" id="SSF50978">
    <property type="entry name" value="WD40 repeat-like"/>
    <property type="match status" value="1"/>
</dbReference>
<evidence type="ECO:0000313" key="7">
    <source>
        <dbReference type="EMBL" id="KAF7319439.1"/>
    </source>
</evidence>
<dbReference type="Proteomes" id="UP000613580">
    <property type="component" value="Unassembled WGS sequence"/>
</dbReference>
<dbReference type="InterPro" id="IPR015943">
    <property type="entry name" value="WD40/YVTN_repeat-like_dom_sf"/>
</dbReference>
<organism evidence="7 8">
    <name type="scientific">Mycena chlorophos</name>
    <name type="common">Agaric fungus</name>
    <name type="synonym">Agaricus chlorophos</name>
    <dbReference type="NCBI Taxonomy" id="658473"/>
    <lineage>
        <taxon>Eukaryota</taxon>
        <taxon>Fungi</taxon>
        <taxon>Dikarya</taxon>
        <taxon>Basidiomycota</taxon>
        <taxon>Agaricomycotina</taxon>
        <taxon>Agaricomycetes</taxon>
        <taxon>Agaricomycetidae</taxon>
        <taxon>Agaricales</taxon>
        <taxon>Marasmiineae</taxon>
        <taxon>Mycenaceae</taxon>
        <taxon>Mycena</taxon>
    </lineage>
</organism>
<keyword evidence="2 5" id="KW-0853">WD repeat</keyword>
<dbReference type="PROSITE" id="PS50082">
    <property type="entry name" value="WD_REPEATS_2"/>
    <property type="match status" value="5"/>
</dbReference>
<comment type="subcellular location">
    <subcellularLocation>
        <location evidence="1">Nucleus</location>
    </subcellularLocation>
</comment>
<feature type="repeat" description="WD" evidence="5">
    <location>
        <begin position="401"/>
        <end position="447"/>
    </location>
</feature>
<gene>
    <name evidence="7" type="ORF">HMN09_00282400</name>
</gene>
<keyword evidence="8" id="KW-1185">Reference proteome</keyword>
<feature type="repeat" description="WD" evidence="5">
    <location>
        <begin position="448"/>
        <end position="489"/>
    </location>
</feature>
<dbReference type="SMART" id="SM00667">
    <property type="entry name" value="LisH"/>
    <property type="match status" value="1"/>
</dbReference>
<dbReference type="PANTHER" id="PTHR22846:SF2">
    <property type="entry name" value="F-BOX-LIKE_WD REPEAT-CONTAINING PROTEIN EBI"/>
    <property type="match status" value="1"/>
</dbReference>
<dbReference type="OrthoDB" id="1367865at2759"/>
<protein>
    <recommendedName>
        <fullName evidence="9">WD40 repeat-like protein</fullName>
    </recommendedName>
</protein>
<keyword evidence="3" id="KW-0677">Repeat</keyword>
<dbReference type="Gene3D" id="2.130.10.10">
    <property type="entry name" value="YVTN repeat-like/Quinoprotein amine dehydrogenase"/>
    <property type="match status" value="1"/>
</dbReference>
<reference evidence="7" key="1">
    <citation type="submission" date="2020-05" db="EMBL/GenBank/DDBJ databases">
        <title>Mycena genomes resolve the evolution of fungal bioluminescence.</title>
        <authorList>
            <person name="Tsai I.J."/>
        </authorList>
    </citation>
    <scope>NUCLEOTIDE SEQUENCE</scope>
    <source>
        <strain evidence="7">110903Hualien_Pintung</strain>
    </source>
</reference>
<dbReference type="AlphaFoldDB" id="A0A8H6WI26"/>
<name>A0A8H6WI26_MYCCL</name>
<dbReference type="PROSITE" id="PS50896">
    <property type="entry name" value="LISH"/>
    <property type="match status" value="1"/>
</dbReference>
<proteinExistence type="predicted"/>
<keyword evidence="4" id="KW-0539">Nucleus</keyword>
<comment type="caution">
    <text evidence="7">The sequence shown here is derived from an EMBL/GenBank/DDBJ whole genome shotgun (WGS) entry which is preliminary data.</text>
</comment>
<dbReference type="InterPro" id="IPR001680">
    <property type="entry name" value="WD40_rpt"/>
</dbReference>